<evidence type="ECO:0000256" key="2">
    <source>
        <dbReference type="SAM" id="Phobius"/>
    </source>
</evidence>
<dbReference type="EMBL" id="JAMSHT010000001">
    <property type="protein sequence ID" value="MCM8556738.1"/>
    <property type="molecule type" value="Genomic_DNA"/>
</dbReference>
<keyword evidence="2" id="KW-0812">Transmembrane</keyword>
<keyword evidence="4" id="KW-1185">Reference proteome</keyword>
<reference evidence="3" key="1">
    <citation type="submission" date="2022-06" db="EMBL/GenBank/DDBJ databases">
        <title>Sphingomicrobium sedimins sp. nov., a marine bacterium isolated from tidal flat.</title>
        <authorList>
            <person name="Kim C.-H."/>
            <person name="Yoo Y."/>
            <person name="Kim J.-J."/>
        </authorList>
    </citation>
    <scope>NUCLEOTIDE SEQUENCE</scope>
    <source>
        <strain evidence="3">GRR-S6-50</strain>
    </source>
</reference>
<dbReference type="RefSeq" id="WP_252112196.1">
    <property type="nucleotide sequence ID" value="NZ_JAMSHT010000001.1"/>
</dbReference>
<feature type="transmembrane region" description="Helical" evidence="2">
    <location>
        <begin position="98"/>
        <end position="117"/>
    </location>
</feature>
<dbReference type="AlphaFoldDB" id="A0A9X2EEZ4"/>
<feature type="transmembrane region" description="Helical" evidence="2">
    <location>
        <begin position="234"/>
        <end position="259"/>
    </location>
</feature>
<feature type="transmembrane region" description="Helical" evidence="2">
    <location>
        <begin position="69"/>
        <end position="92"/>
    </location>
</feature>
<gene>
    <name evidence="3" type="ORF">NDO55_02760</name>
</gene>
<feature type="transmembrane region" description="Helical" evidence="2">
    <location>
        <begin position="33"/>
        <end position="57"/>
    </location>
</feature>
<protein>
    <submittedName>
        <fullName evidence="3">Uncharacterized protein</fullName>
    </submittedName>
</protein>
<sequence>MAGFGTAFCPPFLPLLDPAFLLAFGSTALLTRFLATLCSAFLAGFLATFGSATFLLARLLAAFLPLLDTAFLLAGFAALLGLLATFGAALFLPRLLTPFGLTFLLASLALLLCPALLLAGLTALFGLATLLGALGLTLLLLALRTTFLLLRFAALLSLLAFGRTRLATLLGLLALFFARLLTLLRPPIFLSCLLALLALRATLLLPAIGGTAIFTGLRTAILSRFAPPFLRLGAALGAIGLTTLLGGLAALFARLLAVLPLLHLDRRRHAGPDGGERHGNGHAGDGSDKNGSGHDMTSLQSTDTQPALWRSATERVLNAAFIWRFAKPLDAWPARR</sequence>
<feature type="compositionally biased region" description="Polar residues" evidence="1">
    <location>
        <begin position="295"/>
        <end position="304"/>
    </location>
</feature>
<name>A0A9X2EEZ4_9SPHN</name>
<feature type="transmembrane region" description="Helical" evidence="2">
    <location>
        <begin position="188"/>
        <end position="214"/>
    </location>
</feature>
<organism evidence="3 4">
    <name type="scientific">Sphingomicrobium sediminis</name>
    <dbReference type="NCBI Taxonomy" id="2950949"/>
    <lineage>
        <taxon>Bacteria</taxon>
        <taxon>Pseudomonadati</taxon>
        <taxon>Pseudomonadota</taxon>
        <taxon>Alphaproteobacteria</taxon>
        <taxon>Sphingomonadales</taxon>
        <taxon>Sphingomonadaceae</taxon>
        <taxon>Sphingomicrobium</taxon>
    </lineage>
</organism>
<comment type="caution">
    <text evidence="3">The sequence shown here is derived from an EMBL/GenBank/DDBJ whole genome shotgun (WGS) entry which is preliminary data.</text>
</comment>
<dbReference type="Proteomes" id="UP001155128">
    <property type="component" value="Unassembled WGS sequence"/>
</dbReference>
<accession>A0A9X2EEZ4</accession>
<keyword evidence="2" id="KW-0472">Membrane</keyword>
<evidence type="ECO:0000313" key="3">
    <source>
        <dbReference type="EMBL" id="MCM8556738.1"/>
    </source>
</evidence>
<evidence type="ECO:0000313" key="4">
    <source>
        <dbReference type="Proteomes" id="UP001155128"/>
    </source>
</evidence>
<keyword evidence="2" id="KW-1133">Transmembrane helix</keyword>
<proteinExistence type="predicted"/>
<feature type="compositionally biased region" description="Basic and acidic residues" evidence="1">
    <location>
        <begin position="270"/>
        <end position="292"/>
    </location>
</feature>
<feature type="transmembrane region" description="Helical" evidence="2">
    <location>
        <begin position="124"/>
        <end position="143"/>
    </location>
</feature>
<feature type="region of interest" description="Disordered" evidence="1">
    <location>
        <begin position="270"/>
        <end position="304"/>
    </location>
</feature>
<evidence type="ECO:0000256" key="1">
    <source>
        <dbReference type="SAM" id="MobiDB-lite"/>
    </source>
</evidence>